<accession>A0A975T3W6</accession>
<keyword evidence="2" id="KW-1185">Reference proteome</keyword>
<dbReference type="AlphaFoldDB" id="A0A975T3W6"/>
<protein>
    <submittedName>
        <fullName evidence="1">Uncharacterized protein</fullName>
    </submittedName>
</protein>
<dbReference type="KEGG" id="rsin:B6N60_00256"/>
<sequence length="34" mass="3509">MEGGLGIGEINTVTCHLFPVTYSLSPATCSLSPI</sequence>
<organism evidence="1 2">
    <name type="scientific">Richelia sinica FACHB-800</name>
    <dbReference type="NCBI Taxonomy" id="1357546"/>
    <lineage>
        <taxon>Bacteria</taxon>
        <taxon>Bacillati</taxon>
        <taxon>Cyanobacteriota</taxon>
        <taxon>Cyanophyceae</taxon>
        <taxon>Nostocales</taxon>
        <taxon>Nostocaceae</taxon>
        <taxon>Richelia</taxon>
    </lineage>
</organism>
<reference evidence="1" key="1">
    <citation type="submission" date="2017-04" db="EMBL/GenBank/DDBJ databases">
        <title>Genome deletions in a multicellular cyanobacterial endosymbiont for morphological adaptation in marine diatoms.</title>
        <authorList>
            <person name="Wang Y."/>
            <person name="Gao H."/>
            <person name="Li R."/>
            <person name="Xu X."/>
        </authorList>
    </citation>
    <scope>NUCLEOTIDE SEQUENCE</scope>
    <source>
        <strain evidence="1">FACHB 800</strain>
    </source>
</reference>
<dbReference type="EMBL" id="CP021056">
    <property type="protein sequence ID" value="QXE21579.1"/>
    <property type="molecule type" value="Genomic_DNA"/>
</dbReference>
<name>A0A975T3W6_9NOST</name>
<evidence type="ECO:0000313" key="1">
    <source>
        <dbReference type="EMBL" id="QXE21579.1"/>
    </source>
</evidence>
<proteinExistence type="predicted"/>
<evidence type="ECO:0000313" key="2">
    <source>
        <dbReference type="Proteomes" id="UP000683511"/>
    </source>
</evidence>
<gene>
    <name evidence="1" type="ORF">B6N60_00256</name>
</gene>
<dbReference type="Proteomes" id="UP000683511">
    <property type="component" value="Chromosome"/>
</dbReference>